<dbReference type="PANTHER" id="PTHR34270">
    <property type="entry name" value="PROTEIN RALF-LIKE 15-RELATED"/>
    <property type="match status" value="1"/>
</dbReference>
<evidence type="ECO:0000256" key="7">
    <source>
        <dbReference type="ARBA" id="ARBA00037228"/>
    </source>
</evidence>
<dbReference type="EMBL" id="JAEFBJ010000008">
    <property type="protein sequence ID" value="KAG7583313.1"/>
    <property type="molecule type" value="Genomic_DNA"/>
</dbReference>
<evidence type="ECO:0000256" key="4">
    <source>
        <dbReference type="ARBA" id="ARBA00022702"/>
    </source>
</evidence>
<sequence length="76" mass="8677">MKTFMIILLVICSILIAGRVEGNNPKRKYLNPGILNPCLRPNAHKGCQRPQYKPRTPVNSYSRGCSTIHRCRRQTP</sequence>
<dbReference type="OrthoDB" id="1026644at2759"/>
<keyword evidence="10" id="KW-1185">Reference proteome</keyword>
<evidence type="ECO:0000256" key="2">
    <source>
        <dbReference type="ARBA" id="ARBA00009178"/>
    </source>
</evidence>
<dbReference type="Proteomes" id="UP000694251">
    <property type="component" value="Chromosome 8"/>
</dbReference>
<organism evidence="9 10">
    <name type="scientific">Arabidopsis suecica</name>
    <name type="common">Swedish thale-cress</name>
    <name type="synonym">Cardaminopsis suecica</name>
    <dbReference type="NCBI Taxonomy" id="45249"/>
    <lineage>
        <taxon>Eukaryota</taxon>
        <taxon>Viridiplantae</taxon>
        <taxon>Streptophyta</taxon>
        <taxon>Embryophyta</taxon>
        <taxon>Tracheophyta</taxon>
        <taxon>Spermatophyta</taxon>
        <taxon>Magnoliopsida</taxon>
        <taxon>eudicotyledons</taxon>
        <taxon>Gunneridae</taxon>
        <taxon>Pentapetalae</taxon>
        <taxon>rosids</taxon>
        <taxon>malvids</taxon>
        <taxon>Brassicales</taxon>
        <taxon>Brassicaceae</taxon>
        <taxon>Camelineae</taxon>
        <taxon>Arabidopsis</taxon>
    </lineage>
</organism>
<dbReference type="GO" id="GO:0040008">
    <property type="term" value="P:regulation of growth"/>
    <property type="evidence" value="ECO:0007669"/>
    <property type="project" value="UniProtKB-ARBA"/>
</dbReference>
<dbReference type="GO" id="GO:0005179">
    <property type="term" value="F:hormone activity"/>
    <property type="evidence" value="ECO:0007669"/>
    <property type="project" value="UniProtKB-KW"/>
</dbReference>
<evidence type="ECO:0000256" key="5">
    <source>
        <dbReference type="ARBA" id="ARBA00022729"/>
    </source>
</evidence>
<comment type="function">
    <text evidence="7">Cell signaling peptide that may regulate plant stress, growth, and development. Mediates a rapid alkalinization of extracellular space by mediating a transient increase in the cytoplasmic Ca(2+) concentration leading to a calcium-dependent signaling events through a cell surface receptor and a concomitant activation of some intracellular mitogen-activated protein kinases.</text>
</comment>
<dbReference type="Pfam" id="PF05498">
    <property type="entry name" value="RALF"/>
    <property type="match status" value="1"/>
</dbReference>
<keyword evidence="3" id="KW-0964">Secreted</keyword>
<evidence type="ECO:0000256" key="3">
    <source>
        <dbReference type="ARBA" id="ARBA00022525"/>
    </source>
</evidence>
<dbReference type="GO" id="GO:0005576">
    <property type="term" value="C:extracellular region"/>
    <property type="evidence" value="ECO:0007669"/>
    <property type="project" value="UniProtKB-SubCell"/>
</dbReference>
<name>A0A8T2BB77_ARASU</name>
<proteinExistence type="inferred from homology"/>
<evidence type="ECO:0000256" key="6">
    <source>
        <dbReference type="ARBA" id="ARBA00023157"/>
    </source>
</evidence>
<reference evidence="9 10" key="1">
    <citation type="submission" date="2020-12" db="EMBL/GenBank/DDBJ databases">
        <title>Concerted genomic and epigenomic changes stabilize Arabidopsis allopolyploids.</title>
        <authorList>
            <person name="Chen Z."/>
        </authorList>
    </citation>
    <scope>NUCLEOTIDE SEQUENCE [LARGE SCALE GENOMIC DNA]</scope>
    <source>
        <strain evidence="9">As9502</strain>
        <tissue evidence="9">Leaf</tissue>
    </source>
</reference>
<keyword evidence="6" id="KW-1015">Disulfide bond</keyword>
<feature type="chain" id="PRO_5035882579" evidence="8">
    <location>
        <begin position="23"/>
        <end position="76"/>
    </location>
</feature>
<comment type="caution">
    <text evidence="9">The sequence shown here is derived from an EMBL/GenBank/DDBJ whole genome shotgun (WGS) entry which is preliminary data.</text>
</comment>
<evidence type="ECO:0000256" key="8">
    <source>
        <dbReference type="SAM" id="SignalP"/>
    </source>
</evidence>
<accession>A0A8T2BB77</accession>
<keyword evidence="5 8" id="KW-0732">Signal</keyword>
<evidence type="ECO:0000313" key="10">
    <source>
        <dbReference type="Proteomes" id="UP000694251"/>
    </source>
</evidence>
<dbReference type="AlphaFoldDB" id="A0A8T2BB77"/>
<evidence type="ECO:0000256" key="1">
    <source>
        <dbReference type="ARBA" id="ARBA00004613"/>
    </source>
</evidence>
<dbReference type="InterPro" id="IPR008801">
    <property type="entry name" value="RALF"/>
</dbReference>
<comment type="similarity">
    <text evidence="2">Belongs to the plant rapid alkalinization factor (RALF) family.</text>
</comment>
<dbReference type="PANTHER" id="PTHR34270:SF5">
    <property type="entry name" value="PROTEIN RALF-LIKE 10-RELATED"/>
    <property type="match status" value="1"/>
</dbReference>
<keyword evidence="4" id="KW-0372">Hormone</keyword>
<feature type="signal peptide" evidence="8">
    <location>
        <begin position="1"/>
        <end position="22"/>
    </location>
</feature>
<comment type="subcellular location">
    <subcellularLocation>
        <location evidence="1">Secreted</location>
    </subcellularLocation>
</comment>
<evidence type="ECO:0000313" key="9">
    <source>
        <dbReference type="EMBL" id="KAG7583313.1"/>
    </source>
</evidence>
<gene>
    <name evidence="9" type="ORF">ISN44_As08g028360</name>
</gene>
<protein>
    <submittedName>
        <fullName evidence="9">Rapid ALkalinization Factor</fullName>
    </submittedName>
</protein>